<keyword evidence="3" id="KW-0378">Hydrolase</keyword>
<proteinExistence type="inferred from homology"/>
<accession>A0A6A6XUC3</accession>
<feature type="compositionally biased region" description="Low complexity" evidence="5">
    <location>
        <begin position="655"/>
        <end position="697"/>
    </location>
</feature>
<dbReference type="SUPFAM" id="SSF54001">
    <property type="entry name" value="Cysteine proteinases"/>
    <property type="match status" value="1"/>
</dbReference>
<feature type="domain" description="Ubiquitin-like protease family profile" evidence="6">
    <location>
        <begin position="793"/>
        <end position="970"/>
    </location>
</feature>
<dbReference type="GO" id="GO:0006508">
    <property type="term" value="P:proteolysis"/>
    <property type="evidence" value="ECO:0007669"/>
    <property type="project" value="UniProtKB-KW"/>
</dbReference>
<dbReference type="EMBL" id="MU001753">
    <property type="protein sequence ID" value="KAF2800082.1"/>
    <property type="molecule type" value="Genomic_DNA"/>
</dbReference>
<dbReference type="Gene3D" id="3.40.395.10">
    <property type="entry name" value="Adenoviral Proteinase, Chain A"/>
    <property type="match status" value="1"/>
</dbReference>
<feature type="region of interest" description="Disordered" evidence="5">
    <location>
        <begin position="411"/>
        <end position="444"/>
    </location>
</feature>
<dbReference type="Pfam" id="PF02902">
    <property type="entry name" value="Peptidase_C48"/>
    <property type="match status" value="1"/>
</dbReference>
<comment type="similarity">
    <text evidence="1">Belongs to the peptidase C48 family.</text>
</comment>
<organism evidence="7 8">
    <name type="scientific">Melanomma pulvis-pyrius CBS 109.77</name>
    <dbReference type="NCBI Taxonomy" id="1314802"/>
    <lineage>
        <taxon>Eukaryota</taxon>
        <taxon>Fungi</taxon>
        <taxon>Dikarya</taxon>
        <taxon>Ascomycota</taxon>
        <taxon>Pezizomycotina</taxon>
        <taxon>Dothideomycetes</taxon>
        <taxon>Pleosporomycetidae</taxon>
        <taxon>Pleosporales</taxon>
        <taxon>Melanommataceae</taxon>
        <taxon>Melanomma</taxon>
    </lineage>
</organism>
<evidence type="ECO:0000256" key="3">
    <source>
        <dbReference type="ARBA" id="ARBA00022801"/>
    </source>
</evidence>
<gene>
    <name evidence="7" type="ORF">K505DRAFT_370489</name>
</gene>
<feature type="compositionally biased region" description="Acidic residues" evidence="5">
    <location>
        <begin position="723"/>
        <end position="732"/>
    </location>
</feature>
<dbReference type="PROSITE" id="PS50600">
    <property type="entry name" value="ULP_PROTEASE"/>
    <property type="match status" value="1"/>
</dbReference>
<keyword evidence="2" id="KW-0645">Protease</keyword>
<keyword evidence="8" id="KW-1185">Reference proteome</keyword>
<evidence type="ECO:0000256" key="5">
    <source>
        <dbReference type="SAM" id="MobiDB-lite"/>
    </source>
</evidence>
<feature type="region of interest" description="Disordered" evidence="5">
    <location>
        <begin position="295"/>
        <end position="322"/>
    </location>
</feature>
<feature type="compositionally biased region" description="Polar residues" evidence="5">
    <location>
        <begin position="639"/>
        <end position="654"/>
    </location>
</feature>
<dbReference type="AlphaFoldDB" id="A0A6A6XUC3"/>
<evidence type="ECO:0000256" key="1">
    <source>
        <dbReference type="ARBA" id="ARBA00005234"/>
    </source>
</evidence>
<dbReference type="Proteomes" id="UP000799757">
    <property type="component" value="Unassembled WGS sequence"/>
</dbReference>
<name>A0A6A6XUC3_9PLEO</name>
<dbReference type="GO" id="GO:0005634">
    <property type="term" value="C:nucleus"/>
    <property type="evidence" value="ECO:0007669"/>
    <property type="project" value="TreeGrafter"/>
</dbReference>
<dbReference type="PANTHER" id="PTHR12606:SF141">
    <property type="entry name" value="GH15225P-RELATED"/>
    <property type="match status" value="1"/>
</dbReference>
<evidence type="ECO:0000313" key="7">
    <source>
        <dbReference type="EMBL" id="KAF2800082.1"/>
    </source>
</evidence>
<sequence>MSKRTFDMLGNMRAGDNDDRMQVDGEQLAPSSSIALEPMPGQFPGTVFYADREPSAILATTFTTVWTFASYITDPFRFAQAFFGPQQIRAESVCRPDGSRKKILLDDGLVDVPTPSIQDARILTAHRNRLETSNTYCTVGPSPFMAAFSTPMLDLAYTSPPSQYSTTPYPTTISTPIQHSVNASPPAQYSTTPYPTTFSTPIQQSVNASPPAQYSTTPYPTTFSTPIQHSVNVSPLAQYSPSTGTWAPYSAALSAPADALDIASPLSQRSPFADVWASYHASILNSTPVHQKVAATPLSTPRQPKVTATPIGTPMQQEVGSTPITTPVHHKVAATPISTPVHQKVAATPIGTPVHQKVAAKPIGTPVHQKKVVATPIGIPMQQEVASTPIITPRQPKVAAAPINRPIHQKVAATPIDTPLPKGVTESSQTSSNDSPKVDPKPSDPEVLEVYHKLLDGSIPMPSRYLVPSPLKTPSSVANTFSRSKEDDDLPLESLPVENVPVKNVLVENVTVENVTVENVPVENVPVENVPVENVPVENVPVENVPVENVPVENIPDKDPLWLGYENDLSMLPDAPTPPPKKTVTISDIRHTRLFYKDDAVSSLLDTFVKDAVFPPATLRDAYDDNSLLSNASTDQVSAHTEALQTTTTPSHEANNNLLLSPSPLHHQVSAQTEALQTTTTASQEANNNLPLSSLPLRPQPPSPSAQPEGTPKVVLYTGVPDDTWESSEDDESLHQSLLSNEFSEEVREQADVAVPTPLIVPLLEPLSDQENDFLERLAEKTDLSRENDSIAPNLTVRDFKTLLPDLFKGSKLAWLNDNIVNEYLSILINYQKDLKTYKHKKGGPAPPVHNFASQFWVNMCKDTASIARWASKKQLGGEQFLHVKLVLIPICDNSHWRLVAIKPQAKEIHYLDSLNWDKTYAVKKIFKWLKSELPGFNQGDWNVIEEQRSVRQANSSDCGVFTCLNALAMLRGDEPKRVTVSDGMENARRRIALTLINGHPTAEM</sequence>
<protein>
    <recommendedName>
        <fullName evidence="6">Ubiquitin-like protease family profile domain-containing protein</fullName>
    </recommendedName>
</protein>
<dbReference type="InterPro" id="IPR038765">
    <property type="entry name" value="Papain-like_cys_pep_sf"/>
</dbReference>
<dbReference type="InterPro" id="IPR003653">
    <property type="entry name" value="Peptidase_C48_C"/>
</dbReference>
<dbReference type="GO" id="GO:0016926">
    <property type="term" value="P:protein desumoylation"/>
    <property type="evidence" value="ECO:0007669"/>
    <property type="project" value="TreeGrafter"/>
</dbReference>
<dbReference type="PANTHER" id="PTHR12606">
    <property type="entry name" value="SENTRIN/SUMO-SPECIFIC PROTEASE"/>
    <property type="match status" value="1"/>
</dbReference>
<evidence type="ECO:0000256" key="4">
    <source>
        <dbReference type="ARBA" id="ARBA00022807"/>
    </source>
</evidence>
<reference evidence="7" key="1">
    <citation type="journal article" date="2020" name="Stud. Mycol.">
        <title>101 Dothideomycetes genomes: a test case for predicting lifestyles and emergence of pathogens.</title>
        <authorList>
            <person name="Haridas S."/>
            <person name="Albert R."/>
            <person name="Binder M."/>
            <person name="Bloem J."/>
            <person name="Labutti K."/>
            <person name="Salamov A."/>
            <person name="Andreopoulos B."/>
            <person name="Baker S."/>
            <person name="Barry K."/>
            <person name="Bills G."/>
            <person name="Bluhm B."/>
            <person name="Cannon C."/>
            <person name="Castanera R."/>
            <person name="Culley D."/>
            <person name="Daum C."/>
            <person name="Ezra D."/>
            <person name="Gonzalez J."/>
            <person name="Henrissat B."/>
            <person name="Kuo A."/>
            <person name="Liang C."/>
            <person name="Lipzen A."/>
            <person name="Lutzoni F."/>
            <person name="Magnuson J."/>
            <person name="Mondo S."/>
            <person name="Nolan M."/>
            <person name="Ohm R."/>
            <person name="Pangilinan J."/>
            <person name="Park H.-J."/>
            <person name="Ramirez L."/>
            <person name="Alfaro M."/>
            <person name="Sun H."/>
            <person name="Tritt A."/>
            <person name="Yoshinaga Y."/>
            <person name="Zwiers L.-H."/>
            <person name="Turgeon B."/>
            <person name="Goodwin S."/>
            <person name="Spatafora J."/>
            <person name="Crous P."/>
            <person name="Grigoriev I."/>
        </authorList>
    </citation>
    <scope>NUCLEOTIDE SEQUENCE</scope>
    <source>
        <strain evidence="7">CBS 109.77</strain>
    </source>
</reference>
<dbReference type="OrthoDB" id="1939479at2759"/>
<evidence type="ECO:0000256" key="2">
    <source>
        <dbReference type="ARBA" id="ARBA00022670"/>
    </source>
</evidence>
<evidence type="ECO:0000259" key="6">
    <source>
        <dbReference type="PROSITE" id="PS50600"/>
    </source>
</evidence>
<dbReference type="GO" id="GO:0016929">
    <property type="term" value="F:deSUMOylase activity"/>
    <property type="evidence" value="ECO:0007669"/>
    <property type="project" value="TreeGrafter"/>
</dbReference>
<evidence type="ECO:0000313" key="8">
    <source>
        <dbReference type="Proteomes" id="UP000799757"/>
    </source>
</evidence>
<keyword evidence="4" id="KW-0788">Thiol protease</keyword>
<feature type="region of interest" description="Disordered" evidence="5">
    <location>
        <begin position="639"/>
        <end position="737"/>
    </location>
</feature>